<dbReference type="GO" id="GO:0005576">
    <property type="term" value="C:extracellular region"/>
    <property type="evidence" value="ECO:0007669"/>
    <property type="project" value="TreeGrafter"/>
</dbReference>
<evidence type="ECO:0000313" key="6">
    <source>
        <dbReference type="Proteomes" id="UP000799779"/>
    </source>
</evidence>
<feature type="signal peptide" evidence="4">
    <location>
        <begin position="1"/>
        <end position="18"/>
    </location>
</feature>
<evidence type="ECO:0000256" key="1">
    <source>
        <dbReference type="ARBA" id="ARBA00004196"/>
    </source>
</evidence>
<reference evidence="5" key="1">
    <citation type="journal article" date="2020" name="Stud. Mycol.">
        <title>101 Dothideomycetes genomes: a test case for predicting lifestyles and emergence of pathogens.</title>
        <authorList>
            <person name="Haridas S."/>
            <person name="Albert R."/>
            <person name="Binder M."/>
            <person name="Bloem J."/>
            <person name="Labutti K."/>
            <person name="Salamov A."/>
            <person name="Andreopoulos B."/>
            <person name="Baker S."/>
            <person name="Barry K."/>
            <person name="Bills G."/>
            <person name="Bluhm B."/>
            <person name="Cannon C."/>
            <person name="Castanera R."/>
            <person name="Culley D."/>
            <person name="Daum C."/>
            <person name="Ezra D."/>
            <person name="Gonzalez J."/>
            <person name="Henrissat B."/>
            <person name="Kuo A."/>
            <person name="Liang C."/>
            <person name="Lipzen A."/>
            <person name="Lutzoni F."/>
            <person name="Magnuson J."/>
            <person name="Mondo S."/>
            <person name="Nolan M."/>
            <person name="Ohm R."/>
            <person name="Pangilinan J."/>
            <person name="Park H.-J."/>
            <person name="Ramirez L."/>
            <person name="Alfaro M."/>
            <person name="Sun H."/>
            <person name="Tritt A."/>
            <person name="Yoshinaga Y."/>
            <person name="Zwiers L.-H."/>
            <person name="Turgeon B."/>
            <person name="Goodwin S."/>
            <person name="Spatafora J."/>
            <person name="Crous P."/>
            <person name="Grigoriev I."/>
        </authorList>
    </citation>
    <scope>NUCLEOTIDE SEQUENCE</scope>
    <source>
        <strain evidence="5">CBS 123094</strain>
    </source>
</reference>
<evidence type="ECO:0000313" key="5">
    <source>
        <dbReference type="EMBL" id="KAF1992935.1"/>
    </source>
</evidence>
<keyword evidence="6" id="KW-1185">Reference proteome</keyword>
<comment type="similarity">
    <text evidence="2">Belongs to the glycosyl hydrolase 17 family.</text>
</comment>
<feature type="chain" id="PRO_5025508476" evidence="4">
    <location>
        <begin position="19"/>
        <end position="351"/>
    </location>
</feature>
<dbReference type="InterPro" id="IPR050732">
    <property type="entry name" value="Beta-glucan_modifiers"/>
</dbReference>
<dbReference type="InterPro" id="IPR017853">
    <property type="entry name" value="GH"/>
</dbReference>
<gene>
    <name evidence="5" type="ORF">P154DRAFT_528127</name>
</gene>
<dbReference type="PANTHER" id="PTHR16631:SF16">
    <property type="entry name" value="GPI-ANCHORED CELL WALL BETA-1,3-ENDOGLUCANASE EGLC"/>
    <property type="match status" value="1"/>
</dbReference>
<evidence type="ECO:0000256" key="3">
    <source>
        <dbReference type="ARBA" id="ARBA00022801"/>
    </source>
</evidence>
<sequence length="351" mass="37646">MRVAVFFAAAASLGGALAQEVYLGFNSGSTTTDRKVKKQADFEKEFQTAQNLKGSPGSFASVRLYTNIQAPSKDDPIEAFPAAIKTNTKLLLGLWCSGTTNIDNEINALTKAIDQYGSNFTNLIIGVSVGSEDLYRVSESGVRNEAGPGQNAKTIVKFIKDVREALGNTSLRRTPVGHVDTWSAWANKSNKAVIDEVDFVGANMFPYYEDDKGNDFSNATNVFNYALNSTEKAAGTKPVWITETGWPLTGPDWGQAKATSDNAKGYWDAIGCSLFGRKNVWWYALRDSNPDNKAKFGISNELSTTASFNLTCPSGSGAPASINKEDAKGSGSTLFVSAKAILLAIILAIAL</sequence>
<dbReference type="Gene3D" id="3.20.20.80">
    <property type="entry name" value="Glycosidases"/>
    <property type="match status" value="1"/>
</dbReference>
<dbReference type="GO" id="GO:0071555">
    <property type="term" value="P:cell wall organization"/>
    <property type="evidence" value="ECO:0007669"/>
    <property type="project" value="TreeGrafter"/>
</dbReference>
<organism evidence="5 6">
    <name type="scientific">Amniculicola lignicola CBS 123094</name>
    <dbReference type="NCBI Taxonomy" id="1392246"/>
    <lineage>
        <taxon>Eukaryota</taxon>
        <taxon>Fungi</taxon>
        <taxon>Dikarya</taxon>
        <taxon>Ascomycota</taxon>
        <taxon>Pezizomycotina</taxon>
        <taxon>Dothideomycetes</taxon>
        <taxon>Pleosporomycetidae</taxon>
        <taxon>Pleosporales</taxon>
        <taxon>Amniculicolaceae</taxon>
        <taxon>Amniculicola</taxon>
    </lineage>
</organism>
<name>A0A6A5W172_9PLEO</name>
<dbReference type="OrthoDB" id="77201at2759"/>
<keyword evidence="3 5" id="KW-0378">Hydrolase</keyword>
<dbReference type="GO" id="GO:0042973">
    <property type="term" value="F:glucan endo-1,3-beta-D-glucosidase activity"/>
    <property type="evidence" value="ECO:0007669"/>
    <property type="project" value="TreeGrafter"/>
</dbReference>
<keyword evidence="4" id="KW-0732">Signal</keyword>
<dbReference type="GO" id="GO:0009986">
    <property type="term" value="C:cell surface"/>
    <property type="evidence" value="ECO:0007669"/>
    <property type="project" value="TreeGrafter"/>
</dbReference>
<dbReference type="SUPFAM" id="SSF51445">
    <property type="entry name" value="(Trans)glycosidases"/>
    <property type="match status" value="1"/>
</dbReference>
<evidence type="ECO:0000256" key="2">
    <source>
        <dbReference type="ARBA" id="ARBA00008773"/>
    </source>
</evidence>
<dbReference type="EMBL" id="ML977749">
    <property type="protein sequence ID" value="KAF1992935.1"/>
    <property type="molecule type" value="Genomic_DNA"/>
</dbReference>
<accession>A0A6A5W172</accession>
<dbReference type="Proteomes" id="UP000799779">
    <property type="component" value="Unassembled WGS sequence"/>
</dbReference>
<protein>
    <submittedName>
        <fullName evidence="5">Glycoside hydrolase family 17 protein</fullName>
    </submittedName>
</protein>
<dbReference type="GO" id="GO:0009277">
    <property type="term" value="C:fungal-type cell wall"/>
    <property type="evidence" value="ECO:0007669"/>
    <property type="project" value="TreeGrafter"/>
</dbReference>
<proteinExistence type="inferred from homology"/>
<dbReference type="PANTHER" id="PTHR16631">
    <property type="entry name" value="GLUCAN 1,3-BETA-GLUCOSIDASE"/>
    <property type="match status" value="1"/>
</dbReference>
<comment type="subcellular location">
    <subcellularLocation>
        <location evidence="1">Cell envelope</location>
    </subcellularLocation>
</comment>
<dbReference type="AlphaFoldDB" id="A0A6A5W172"/>
<evidence type="ECO:0000256" key="4">
    <source>
        <dbReference type="SAM" id="SignalP"/>
    </source>
</evidence>